<organism evidence="5 6">
    <name type="scientific">Synaphobranchus kaupii</name>
    <name type="common">Kaup's arrowtooth eel</name>
    <dbReference type="NCBI Taxonomy" id="118154"/>
    <lineage>
        <taxon>Eukaryota</taxon>
        <taxon>Metazoa</taxon>
        <taxon>Chordata</taxon>
        <taxon>Craniata</taxon>
        <taxon>Vertebrata</taxon>
        <taxon>Euteleostomi</taxon>
        <taxon>Actinopterygii</taxon>
        <taxon>Neopterygii</taxon>
        <taxon>Teleostei</taxon>
        <taxon>Anguilliformes</taxon>
        <taxon>Synaphobranchidae</taxon>
        <taxon>Synaphobranchus</taxon>
    </lineage>
</organism>
<dbReference type="InterPro" id="IPR000436">
    <property type="entry name" value="Sushi_SCR_CCP_dom"/>
</dbReference>
<comment type="caution">
    <text evidence="5">The sequence shown here is derived from an EMBL/GenBank/DDBJ whole genome shotgun (WGS) entry which is preliminary data.</text>
</comment>
<keyword evidence="2" id="KW-0768">Sushi</keyword>
<keyword evidence="3" id="KW-0732">Signal</keyword>
<evidence type="ECO:0000256" key="2">
    <source>
        <dbReference type="PROSITE-ProRule" id="PRU00302"/>
    </source>
</evidence>
<evidence type="ECO:0000256" key="3">
    <source>
        <dbReference type="SAM" id="SignalP"/>
    </source>
</evidence>
<evidence type="ECO:0000313" key="5">
    <source>
        <dbReference type="EMBL" id="KAJ8348314.1"/>
    </source>
</evidence>
<sequence>MTLATWVCLVVVAVLPPLCAGVLEEKDCSAEGLSISGGNYTLSNGMKPDSEVVYKCAEGYYPSPTTSRRCHMRGKWSPATNIKYPAECKR</sequence>
<comment type="caution">
    <text evidence="2">Lacks conserved residue(s) required for the propagation of feature annotation.</text>
</comment>
<dbReference type="SUPFAM" id="SSF57535">
    <property type="entry name" value="Complement control module/SCR domain"/>
    <property type="match status" value="1"/>
</dbReference>
<keyword evidence="1" id="KW-1015">Disulfide bond</keyword>
<evidence type="ECO:0000313" key="6">
    <source>
        <dbReference type="Proteomes" id="UP001152622"/>
    </source>
</evidence>
<dbReference type="Proteomes" id="UP001152622">
    <property type="component" value="Chromosome 10"/>
</dbReference>
<name>A0A9Q1IQD7_SYNKA</name>
<dbReference type="EMBL" id="JAINUF010000010">
    <property type="protein sequence ID" value="KAJ8348314.1"/>
    <property type="molecule type" value="Genomic_DNA"/>
</dbReference>
<protein>
    <recommendedName>
        <fullName evidence="4">Sushi domain-containing protein</fullName>
    </recommendedName>
</protein>
<reference evidence="5" key="1">
    <citation type="journal article" date="2023" name="Science">
        <title>Genome structures resolve the early diversification of teleost fishes.</title>
        <authorList>
            <person name="Parey E."/>
            <person name="Louis A."/>
            <person name="Montfort J."/>
            <person name="Bouchez O."/>
            <person name="Roques C."/>
            <person name="Iampietro C."/>
            <person name="Lluch J."/>
            <person name="Castinel A."/>
            <person name="Donnadieu C."/>
            <person name="Desvignes T."/>
            <person name="Floi Bucao C."/>
            <person name="Jouanno E."/>
            <person name="Wen M."/>
            <person name="Mejri S."/>
            <person name="Dirks R."/>
            <person name="Jansen H."/>
            <person name="Henkel C."/>
            <person name="Chen W.J."/>
            <person name="Zahm M."/>
            <person name="Cabau C."/>
            <person name="Klopp C."/>
            <person name="Thompson A.W."/>
            <person name="Robinson-Rechavi M."/>
            <person name="Braasch I."/>
            <person name="Lecointre G."/>
            <person name="Bobe J."/>
            <person name="Postlethwait J.H."/>
            <person name="Berthelot C."/>
            <person name="Roest Crollius H."/>
            <person name="Guiguen Y."/>
        </authorList>
    </citation>
    <scope>NUCLEOTIDE SEQUENCE</scope>
    <source>
        <strain evidence="5">WJC10195</strain>
    </source>
</reference>
<keyword evidence="6" id="KW-1185">Reference proteome</keyword>
<proteinExistence type="predicted"/>
<feature type="domain" description="Sushi" evidence="4">
    <location>
        <begin position="26"/>
        <end position="90"/>
    </location>
</feature>
<gene>
    <name evidence="5" type="ORF">SKAU_G00269030</name>
</gene>
<accession>A0A9Q1IQD7</accession>
<dbReference type="InterPro" id="IPR035976">
    <property type="entry name" value="Sushi/SCR/CCP_sf"/>
</dbReference>
<dbReference type="Pfam" id="PF00084">
    <property type="entry name" value="Sushi"/>
    <property type="match status" value="1"/>
</dbReference>
<evidence type="ECO:0000259" key="4">
    <source>
        <dbReference type="PROSITE" id="PS50923"/>
    </source>
</evidence>
<dbReference type="CDD" id="cd00033">
    <property type="entry name" value="CCP"/>
    <property type="match status" value="1"/>
</dbReference>
<dbReference type="Gene3D" id="2.10.70.10">
    <property type="entry name" value="Complement Module, domain 1"/>
    <property type="match status" value="1"/>
</dbReference>
<feature type="signal peptide" evidence="3">
    <location>
        <begin position="1"/>
        <end position="21"/>
    </location>
</feature>
<dbReference type="AlphaFoldDB" id="A0A9Q1IQD7"/>
<feature type="chain" id="PRO_5040305986" description="Sushi domain-containing protein" evidence="3">
    <location>
        <begin position="22"/>
        <end position="90"/>
    </location>
</feature>
<dbReference type="PROSITE" id="PS50923">
    <property type="entry name" value="SUSHI"/>
    <property type="match status" value="1"/>
</dbReference>
<evidence type="ECO:0000256" key="1">
    <source>
        <dbReference type="ARBA" id="ARBA00023157"/>
    </source>
</evidence>